<keyword evidence="9 13" id="KW-1133">Transmembrane helix</keyword>
<dbReference type="Pfam" id="PF01554">
    <property type="entry name" value="MatE"/>
    <property type="match status" value="2"/>
</dbReference>
<dbReference type="GO" id="GO:0006811">
    <property type="term" value="P:monoatomic ion transport"/>
    <property type="evidence" value="ECO:0007669"/>
    <property type="project" value="UniProtKB-KW"/>
</dbReference>
<evidence type="ECO:0000256" key="7">
    <source>
        <dbReference type="ARBA" id="ARBA00022475"/>
    </source>
</evidence>
<evidence type="ECO:0000256" key="13">
    <source>
        <dbReference type="SAM" id="Phobius"/>
    </source>
</evidence>
<evidence type="ECO:0000256" key="6">
    <source>
        <dbReference type="ARBA" id="ARBA00022449"/>
    </source>
</evidence>
<comment type="similarity">
    <text evidence="3">Belongs to the multi antimicrobial extrusion (MATE) (TC 2.A.66.1) family.</text>
</comment>
<dbReference type="NCBIfam" id="TIGR00797">
    <property type="entry name" value="matE"/>
    <property type="match status" value="1"/>
</dbReference>
<dbReference type="PANTHER" id="PTHR43298:SF2">
    <property type="entry name" value="FMN_FAD EXPORTER YEEO-RELATED"/>
    <property type="match status" value="1"/>
</dbReference>
<keyword evidence="6" id="KW-0050">Antiport</keyword>
<dbReference type="Proteomes" id="UP000075374">
    <property type="component" value="Unassembled WGS sequence"/>
</dbReference>
<dbReference type="InterPro" id="IPR050222">
    <property type="entry name" value="MATE_MdtK"/>
</dbReference>
<accession>A0A151AL81</accession>
<feature type="transmembrane region" description="Helical" evidence="13">
    <location>
        <begin position="417"/>
        <end position="439"/>
    </location>
</feature>
<protein>
    <recommendedName>
        <fullName evidence="4">Probable multidrug resistance protein NorM</fullName>
    </recommendedName>
    <alternativeName>
        <fullName evidence="12">Multidrug-efflux transporter</fullName>
    </alternativeName>
</protein>
<evidence type="ECO:0000256" key="10">
    <source>
        <dbReference type="ARBA" id="ARBA00023065"/>
    </source>
</evidence>
<evidence type="ECO:0000256" key="12">
    <source>
        <dbReference type="ARBA" id="ARBA00031636"/>
    </source>
</evidence>
<organism evidence="14 15">
    <name type="scientific">Clostridium colicanis DSM 13634</name>
    <dbReference type="NCBI Taxonomy" id="1121305"/>
    <lineage>
        <taxon>Bacteria</taxon>
        <taxon>Bacillati</taxon>
        <taxon>Bacillota</taxon>
        <taxon>Clostridia</taxon>
        <taxon>Eubacteriales</taxon>
        <taxon>Clostridiaceae</taxon>
        <taxon>Clostridium</taxon>
    </lineage>
</organism>
<sequence>MKNNLTEGKILPVLIKLALPIMGTSFVQMAYNMTDMIYIGRLGSSAVAGVGTAGFFTWFAMAFILISRIGAEIGISQSIGKGDTKLAKKYANNTIILNIILGLIYGAFLIIFRKQLVGFFNLENKNVIDMAIDYLVIVSAGINFYFINPVFTGIYNGTGDSRTPFRFNVVGLVTNMILDPMLIFGVGPIPALGIKGAAIATVFAQVVVTTLFIMSAKKFRLLRSFSFKNLDAENMKSIFKYGLPVAMENGLFTIFAMLIARIIADWGEVPIAVQKVGSQIESISWMTAGGFQTAISAFVGQNYGAKKWNRIVKGYKIGILTVSIIGIFATFLLIFGAAPIFSFFIPEESTLPYGIAYLKILGVSQLFMCIEIATAGAFNGVGKTLPPSLISIVFTGLRIPMALILSSPNLLGLNGVWWSISISSVIKGILLISWFIVYLKAQETKMVKEGKIVDEIFC</sequence>
<comment type="subcellular location">
    <subcellularLocation>
        <location evidence="2">Cell membrane</location>
        <topology evidence="2">Multi-pass membrane protein</topology>
    </subcellularLocation>
</comment>
<feature type="transmembrane region" description="Helical" evidence="13">
    <location>
        <begin position="238"/>
        <end position="263"/>
    </location>
</feature>
<comment type="caution">
    <text evidence="14">The sequence shown here is derived from an EMBL/GenBank/DDBJ whole genome shotgun (WGS) entry which is preliminary data.</text>
</comment>
<keyword evidence="10" id="KW-0406">Ion transport</keyword>
<evidence type="ECO:0000256" key="2">
    <source>
        <dbReference type="ARBA" id="ARBA00004651"/>
    </source>
</evidence>
<evidence type="ECO:0000256" key="3">
    <source>
        <dbReference type="ARBA" id="ARBA00010199"/>
    </source>
</evidence>
<keyword evidence="11 13" id="KW-0472">Membrane</keyword>
<feature type="transmembrane region" description="Helical" evidence="13">
    <location>
        <begin position="283"/>
        <end position="305"/>
    </location>
</feature>
<dbReference type="GO" id="GO:0015297">
    <property type="term" value="F:antiporter activity"/>
    <property type="evidence" value="ECO:0007669"/>
    <property type="project" value="UniProtKB-KW"/>
</dbReference>
<evidence type="ECO:0000313" key="14">
    <source>
        <dbReference type="EMBL" id="KYH28290.1"/>
    </source>
</evidence>
<evidence type="ECO:0000313" key="15">
    <source>
        <dbReference type="Proteomes" id="UP000075374"/>
    </source>
</evidence>
<dbReference type="InterPro" id="IPR048279">
    <property type="entry name" value="MdtK-like"/>
</dbReference>
<evidence type="ECO:0000256" key="11">
    <source>
        <dbReference type="ARBA" id="ARBA00023136"/>
    </source>
</evidence>
<keyword evidence="5" id="KW-0813">Transport</keyword>
<evidence type="ECO:0000256" key="5">
    <source>
        <dbReference type="ARBA" id="ARBA00022448"/>
    </source>
</evidence>
<dbReference type="GO" id="GO:0005886">
    <property type="term" value="C:plasma membrane"/>
    <property type="evidence" value="ECO:0007669"/>
    <property type="project" value="UniProtKB-SubCell"/>
</dbReference>
<feature type="transmembrane region" description="Helical" evidence="13">
    <location>
        <begin position="385"/>
        <end position="405"/>
    </location>
</feature>
<evidence type="ECO:0000256" key="1">
    <source>
        <dbReference type="ARBA" id="ARBA00003408"/>
    </source>
</evidence>
<dbReference type="PIRSF" id="PIRSF006603">
    <property type="entry name" value="DinF"/>
    <property type="match status" value="1"/>
</dbReference>
<feature type="transmembrane region" description="Helical" evidence="13">
    <location>
        <begin position="317"/>
        <end position="345"/>
    </location>
</feature>
<dbReference type="InterPro" id="IPR002528">
    <property type="entry name" value="MATE_fam"/>
</dbReference>
<keyword evidence="8 13" id="KW-0812">Transmembrane</keyword>
<feature type="transmembrane region" description="Helical" evidence="13">
    <location>
        <begin position="90"/>
        <end position="112"/>
    </location>
</feature>
<evidence type="ECO:0000256" key="9">
    <source>
        <dbReference type="ARBA" id="ARBA00022989"/>
    </source>
</evidence>
<dbReference type="AlphaFoldDB" id="A0A151AL81"/>
<dbReference type="EMBL" id="LTBB01000011">
    <property type="protein sequence ID" value="KYH28290.1"/>
    <property type="molecule type" value="Genomic_DNA"/>
</dbReference>
<gene>
    <name evidence="14" type="primary">mepA_4</name>
    <name evidence="14" type="ORF">CLCOL_20160</name>
</gene>
<feature type="transmembrane region" description="Helical" evidence="13">
    <location>
        <begin position="46"/>
        <end position="69"/>
    </location>
</feature>
<keyword evidence="15" id="KW-1185">Reference proteome</keyword>
<evidence type="ECO:0000256" key="8">
    <source>
        <dbReference type="ARBA" id="ARBA00022692"/>
    </source>
</evidence>
<dbReference type="CDD" id="cd13140">
    <property type="entry name" value="MATE_like_1"/>
    <property type="match status" value="1"/>
</dbReference>
<proteinExistence type="inferred from homology"/>
<dbReference type="PANTHER" id="PTHR43298">
    <property type="entry name" value="MULTIDRUG RESISTANCE PROTEIN NORM-RELATED"/>
    <property type="match status" value="1"/>
</dbReference>
<feature type="transmembrane region" description="Helical" evidence="13">
    <location>
        <begin position="357"/>
        <end position="378"/>
    </location>
</feature>
<feature type="transmembrane region" description="Helical" evidence="13">
    <location>
        <begin position="197"/>
        <end position="217"/>
    </location>
</feature>
<dbReference type="GO" id="GO:0042910">
    <property type="term" value="F:xenobiotic transmembrane transporter activity"/>
    <property type="evidence" value="ECO:0007669"/>
    <property type="project" value="InterPro"/>
</dbReference>
<feature type="transmembrane region" description="Helical" evidence="13">
    <location>
        <begin position="12"/>
        <end position="31"/>
    </location>
</feature>
<dbReference type="STRING" id="1121305.CLCOL_20160"/>
<dbReference type="RefSeq" id="WP_061858837.1">
    <property type="nucleotide sequence ID" value="NZ_LTBB01000011.1"/>
</dbReference>
<feature type="transmembrane region" description="Helical" evidence="13">
    <location>
        <begin position="167"/>
        <end position="191"/>
    </location>
</feature>
<feature type="transmembrane region" description="Helical" evidence="13">
    <location>
        <begin position="132"/>
        <end position="155"/>
    </location>
</feature>
<name>A0A151AL81_9CLOT</name>
<keyword evidence="7" id="KW-1003">Cell membrane</keyword>
<reference evidence="14 15" key="1">
    <citation type="submission" date="2016-02" db="EMBL/GenBank/DDBJ databases">
        <title>Genome sequence of Clostridium colicanis DSM 13634.</title>
        <authorList>
            <person name="Poehlein A."/>
            <person name="Daniel R."/>
        </authorList>
    </citation>
    <scope>NUCLEOTIDE SEQUENCE [LARGE SCALE GENOMIC DNA]</scope>
    <source>
        <strain evidence="14 15">DSM 13634</strain>
    </source>
</reference>
<dbReference type="PATRIC" id="fig|1121305.3.peg.2022"/>
<evidence type="ECO:0000256" key="4">
    <source>
        <dbReference type="ARBA" id="ARBA00020268"/>
    </source>
</evidence>
<comment type="function">
    <text evidence="1">Multidrug efflux pump.</text>
</comment>